<name>A0A367KLZ5_RHIST</name>
<dbReference type="GO" id="GO:0004672">
    <property type="term" value="F:protein kinase activity"/>
    <property type="evidence" value="ECO:0007669"/>
    <property type="project" value="InterPro"/>
</dbReference>
<dbReference type="Proteomes" id="UP000253551">
    <property type="component" value="Unassembled WGS sequence"/>
</dbReference>
<evidence type="ECO:0000256" key="2">
    <source>
        <dbReference type="ARBA" id="ARBA00022741"/>
    </source>
</evidence>
<reference evidence="9 10" key="1">
    <citation type="journal article" date="2018" name="G3 (Bethesda)">
        <title>Phylogenetic and Phylogenomic Definition of Rhizopus Species.</title>
        <authorList>
            <person name="Gryganskyi A.P."/>
            <person name="Golan J."/>
            <person name="Dolatabadi S."/>
            <person name="Mondo S."/>
            <person name="Robb S."/>
            <person name="Idnurm A."/>
            <person name="Muszewska A."/>
            <person name="Steczkiewicz K."/>
            <person name="Masonjones S."/>
            <person name="Liao H.L."/>
            <person name="Gajdeczka M.T."/>
            <person name="Anike F."/>
            <person name="Vuek A."/>
            <person name="Anishchenko I.M."/>
            <person name="Voigt K."/>
            <person name="de Hoog G.S."/>
            <person name="Smith M.E."/>
            <person name="Heitman J."/>
            <person name="Vilgalys R."/>
            <person name="Stajich J.E."/>
        </authorList>
    </citation>
    <scope>NUCLEOTIDE SEQUENCE [LARGE SCALE GENOMIC DNA]</scope>
    <source>
        <strain evidence="9 10">LSU 92-RS-03</strain>
    </source>
</reference>
<dbReference type="PROSITE" id="PS00107">
    <property type="entry name" value="PROTEIN_KINASE_ATP"/>
    <property type="match status" value="1"/>
</dbReference>
<accession>A0A367KLZ5</accession>
<dbReference type="InterPro" id="IPR008936">
    <property type="entry name" value="Rho_GTPase_activation_prot"/>
</dbReference>
<evidence type="ECO:0000313" key="9">
    <source>
        <dbReference type="EMBL" id="RCI02862.1"/>
    </source>
</evidence>
<evidence type="ECO:0000259" key="8">
    <source>
        <dbReference type="PROSITE" id="PS50238"/>
    </source>
</evidence>
<dbReference type="InterPro" id="IPR027267">
    <property type="entry name" value="AH/BAR_dom_sf"/>
</dbReference>
<dbReference type="Pfam" id="PF00069">
    <property type="entry name" value="Pkinase"/>
    <property type="match status" value="1"/>
</dbReference>
<dbReference type="InterPro" id="IPR008271">
    <property type="entry name" value="Ser/Thr_kinase_AS"/>
</dbReference>
<dbReference type="PROSITE" id="PS50238">
    <property type="entry name" value="RHOGAP"/>
    <property type="match status" value="1"/>
</dbReference>
<keyword evidence="4 5" id="KW-0067">ATP-binding</keyword>
<evidence type="ECO:0008006" key="11">
    <source>
        <dbReference type="Google" id="ProtNLM"/>
    </source>
</evidence>
<keyword evidence="10" id="KW-1185">Reference proteome</keyword>
<dbReference type="SUPFAM" id="SSF103657">
    <property type="entry name" value="BAR/IMD domain-like"/>
    <property type="match status" value="1"/>
</dbReference>
<dbReference type="Gene3D" id="1.20.1270.60">
    <property type="entry name" value="Arfaptin homology (AH) domain/BAR domain"/>
    <property type="match status" value="1"/>
</dbReference>
<evidence type="ECO:0000256" key="6">
    <source>
        <dbReference type="SAM" id="MobiDB-lite"/>
    </source>
</evidence>
<dbReference type="Gene3D" id="3.30.200.20">
    <property type="entry name" value="Phosphorylase Kinase, domain 1"/>
    <property type="match status" value="1"/>
</dbReference>
<sequence>MTQSSPSLNDQNWQFSTARSNTTEYQQNIHVTTDSDTFHSLQVTGMRDPQLIKTSILKKLGLGFECSQFMFFHENGKYPNVPLFDNELSLICQNSEHSSTNRILVKPKSGYYTSYCIDGTRYCDFAPQRPPYTRENPQKNISMQEYNQNTTVQELIPPKMNKSTSDSLLPEKPASSLWAVAPKVTTSTTTQSKSSLWAVPPQFSAENLNLHPSISNKTEKRTVRFQSVDKDRLPIKSRLPDEKIRFTEGRPPDDWVERPTVERLYKNIDKYLPEHDLDQEILVEAPVMMVTRKSHKKSIRHIANEARTNHLIRRRSTKMWHRVVEQVKPGMDVSVQQAEGLPKTKKLHWVRGELIGKGSFGRVYHAMNIEANEWIAVKQVDLPSTNADYAKPESREIKDGLFREISLLEDLDNEYIVQYLGYDVDEKENHINIFLEYVPGGSIASCLSKTGKFEVALVQFFTRQILLGLAYLHNRNILHRDIKAGNILLDQNGICKITDFGLSKLSGQDKAYDPHSNNSVMRGTVFWMAPEVVKGTNYNAKVDVWSLGCTVIEMLTGSHPWLDLNMLAALYNLGKYQAPPIPEDLPEGAKNFLTKCFTINPEERPTAEQLLTHTFVQPDPAFEFISGQDKEILDTVLAPSQHIEAIILNLIIRDLDYVIQYISQRVILEEKYIVDLAQLTNDAQAIPNKNSSIGLQGCFLNYVDLSEQYTPFRQQYLNKMKAQLEELKKFRASGEQQKMYEKNKYWMHQTNQEYILNRIKKLPKVQLAYHQKWEEIEKSTGAAVTTPMMTTPMTPTTAFPLLKKEITQEETSENVEDKQTSPSSPPTQQSRMERFMKRHLYKQEDPSRHNIRLAKLKVEVGEADINYRNVVREISTLAIKMDATNQHIMKQVHNALKEKSKRIKVLLETALKEDIDQLRKVQKPLSLMVETIENTDVELESNKYANMARLQKFPKLQPVYYMNYHVGECKDLIFGTSLTEYAQQRGRSPPLLITKCIAAIERLDGLEKEGIYRVSGKQSNMEKIKHAFERDEEAVVIGQDDVPEDIFSIASVIKIFLRELKAPLFPFKLDERLVYSQIPDQELRLMNLLTRLLKLPPANYDTLKALIAHLSRLQSCVEKNRMTVSNLTLIFTPAIFQDLNHAQTSPGEWAKDCVLEDLIVNNNDIFANKDLHNNSAITGDIEYGFSHTIETASDRYAMTITSPESPTEIDYASLANEDYILSYCDDVEEPALQLHEPTVLPERTSSIVPLKLSQSTPTERNYRTQFQEKGLKLDTKPSQHIPPSAKSATVPSLDWKHQNPENSPVSEMPKIKRSATTGKRAVTKRRNYNLDPEAAAAFSTLKINANH</sequence>
<evidence type="ECO:0000256" key="1">
    <source>
        <dbReference type="ARBA" id="ARBA00022679"/>
    </source>
</evidence>
<evidence type="ECO:0000256" key="5">
    <source>
        <dbReference type="PROSITE-ProRule" id="PRU10141"/>
    </source>
</evidence>
<dbReference type="Pfam" id="PF00620">
    <property type="entry name" value="RhoGAP"/>
    <property type="match status" value="1"/>
</dbReference>
<dbReference type="InterPro" id="IPR011009">
    <property type="entry name" value="Kinase-like_dom_sf"/>
</dbReference>
<keyword evidence="2 5" id="KW-0547">Nucleotide-binding</keyword>
<evidence type="ECO:0000259" key="7">
    <source>
        <dbReference type="PROSITE" id="PS50011"/>
    </source>
</evidence>
<dbReference type="SUPFAM" id="SSF56112">
    <property type="entry name" value="Protein kinase-like (PK-like)"/>
    <property type="match status" value="1"/>
</dbReference>
<evidence type="ECO:0000313" key="10">
    <source>
        <dbReference type="Proteomes" id="UP000253551"/>
    </source>
</evidence>
<dbReference type="InterPro" id="IPR000719">
    <property type="entry name" value="Prot_kinase_dom"/>
</dbReference>
<dbReference type="InterPro" id="IPR029458">
    <property type="entry name" value="Ras-bd_By2"/>
</dbReference>
<dbReference type="EMBL" id="PJQM01001231">
    <property type="protein sequence ID" value="RCI02862.1"/>
    <property type="molecule type" value="Genomic_DNA"/>
</dbReference>
<dbReference type="InterPro" id="IPR000198">
    <property type="entry name" value="RhoGAP_dom"/>
</dbReference>
<feature type="region of interest" description="Disordered" evidence="6">
    <location>
        <begin position="808"/>
        <end position="830"/>
    </location>
</feature>
<evidence type="ECO:0000256" key="3">
    <source>
        <dbReference type="ARBA" id="ARBA00022777"/>
    </source>
</evidence>
<comment type="caution">
    <text evidence="9">The sequence shown here is derived from an EMBL/GenBank/DDBJ whole genome shotgun (WGS) entry which is preliminary data.</text>
</comment>
<dbReference type="OrthoDB" id="79452at2759"/>
<dbReference type="FunFam" id="1.10.510.10:FF:000182">
    <property type="entry name" value="MAP kinase kinase kinase mkh1"/>
    <property type="match status" value="1"/>
</dbReference>
<dbReference type="SMART" id="SM00220">
    <property type="entry name" value="S_TKc"/>
    <property type="match status" value="1"/>
</dbReference>
<organism evidence="9 10">
    <name type="scientific">Rhizopus stolonifer</name>
    <name type="common">Rhizopus nigricans</name>
    <dbReference type="NCBI Taxonomy" id="4846"/>
    <lineage>
        <taxon>Eukaryota</taxon>
        <taxon>Fungi</taxon>
        <taxon>Fungi incertae sedis</taxon>
        <taxon>Mucoromycota</taxon>
        <taxon>Mucoromycotina</taxon>
        <taxon>Mucoromycetes</taxon>
        <taxon>Mucorales</taxon>
        <taxon>Mucorineae</taxon>
        <taxon>Rhizopodaceae</taxon>
        <taxon>Rhizopus</taxon>
    </lineage>
</organism>
<dbReference type="PROSITE" id="PS50011">
    <property type="entry name" value="PROTEIN_KINASE_DOM"/>
    <property type="match status" value="1"/>
</dbReference>
<dbReference type="InterPro" id="IPR050538">
    <property type="entry name" value="MAP_kinase_kinase_kinase"/>
</dbReference>
<dbReference type="PANTHER" id="PTHR48016:SF48">
    <property type="entry name" value="SERINE_THREONINE-PROTEIN KINASE BCK1_SLK1_SSP31"/>
    <property type="match status" value="1"/>
</dbReference>
<dbReference type="PANTHER" id="PTHR48016">
    <property type="entry name" value="MAP KINASE KINASE KINASE SSK2-RELATED-RELATED"/>
    <property type="match status" value="1"/>
</dbReference>
<dbReference type="Gene3D" id="1.10.510.10">
    <property type="entry name" value="Transferase(Phosphotransferase) domain 1"/>
    <property type="match status" value="1"/>
</dbReference>
<dbReference type="GO" id="GO:0005524">
    <property type="term" value="F:ATP binding"/>
    <property type="evidence" value="ECO:0007669"/>
    <property type="project" value="UniProtKB-UniRule"/>
</dbReference>
<proteinExistence type="predicted"/>
<dbReference type="STRING" id="4846.A0A367KLZ5"/>
<feature type="domain" description="Protein kinase" evidence="7">
    <location>
        <begin position="349"/>
        <end position="616"/>
    </location>
</feature>
<feature type="binding site" evidence="5">
    <location>
        <position position="378"/>
    </location>
    <ligand>
        <name>ATP</name>
        <dbReference type="ChEBI" id="CHEBI:30616"/>
    </ligand>
</feature>
<protein>
    <recommendedName>
        <fullName evidence="11">Protein kinase domain-containing protein</fullName>
    </recommendedName>
</protein>
<dbReference type="InterPro" id="IPR017441">
    <property type="entry name" value="Protein_kinase_ATP_BS"/>
</dbReference>
<dbReference type="SMART" id="SM00324">
    <property type="entry name" value="RhoGAP"/>
    <property type="match status" value="1"/>
</dbReference>
<dbReference type="PROSITE" id="PS00108">
    <property type="entry name" value="PROTEIN_KINASE_ST"/>
    <property type="match status" value="1"/>
</dbReference>
<dbReference type="SUPFAM" id="SSF48350">
    <property type="entry name" value="GTPase activation domain, GAP"/>
    <property type="match status" value="1"/>
</dbReference>
<dbReference type="GO" id="GO:0000165">
    <property type="term" value="P:MAPK cascade"/>
    <property type="evidence" value="ECO:0007669"/>
    <property type="project" value="UniProtKB-ARBA"/>
</dbReference>
<feature type="compositionally biased region" description="Low complexity" evidence="6">
    <location>
        <begin position="820"/>
        <end position="830"/>
    </location>
</feature>
<feature type="region of interest" description="Disordered" evidence="6">
    <location>
        <begin position="1274"/>
        <end position="1321"/>
    </location>
</feature>
<dbReference type="Gene3D" id="1.10.555.10">
    <property type="entry name" value="Rho GTPase activation protein"/>
    <property type="match status" value="1"/>
</dbReference>
<evidence type="ECO:0000256" key="4">
    <source>
        <dbReference type="ARBA" id="ARBA00022840"/>
    </source>
</evidence>
<gene>
    <name evidence="9" type="ORF">CU098_006324</name>
</gene>
<dbReference type="Pfam" id="PF14847">
    <property type="entry name" value="Ras_bdg_2"/>
    <property type="match status" value="1"/>
</dbReference>
<keyword evidence="1" id="KW-0808">Transferase</keyword>
<feature type="domain" description="Rho-GAP" evidence="8">
    <location>
        <begin position="976"/>
        <end position="1166"/>
    </location>
</feature>
<keyword evidence="3" id="KW-0418">Kinase</keyword>